<reference evidence="6" key="1">
    <citation type="submission" date="2021-11" db="EMBL/GenBank/DDBJ databases">
        <title>Australian commercial rhizobial inoculants.</title>
        <authorList>
            <person name="Kohlmeier M.G."/>
            <person name="O'Hara G.W."/>
            <person name="Colombi E."/>
            <person name="Ramsay J.P."/>
            <person name="Terpolilli J."/>
        </authorList>
    </citation>
    <scope>NUCLEOTIDE SEQUENCE</scope>
    <source>
        <strain evidence="6">CC829</strain>
    </source>
</reference>
<protein>
    <submittedName>
        <fullName evidence="6">(2Fe-2S)-binding protein</fullName>
    </submittedName>
</protein>
<keyword evidence="2" id="KW-0479">Metal-binding</keyword>
<dbReference type="InterPro" id="IPR001041">
    <property type="entry name" value="2Fe-2S_ferredoxin-type"/>
</dbReference>
<proteinExistence type="predicted"/>
<dbReference type="InterPro" id="IPR036010">
    <property type="entry name" value="2Fe-2S_ferredoxin-like_sf"/>
</dbReference>
<dbReference type="Pfam" id="PF00111">
    <property type="entry name" value="Fer2"/>
    <property type="match status" value="1"/>
</dbReference>
<keyword evidence="4" id="KW-0411">Iron-sulfur</keyword>
<evidence type="ECO:0000256" key="2">
    <source>
        <dbReference type="ARBA" id="ARBA00022723"/>
    </source>
</evidence>
<dbReference type="EMBL" id="CP088100">
    <property type="protein sequence ID" value="UFW84496.1"/>
    <property type="molecule type" value="Genomic_DNA"/>
</dbReference>
<dbReference type="InterPro" id="IPR051452">
    <property type="entry name" value="Diverse_Oxidoreductases"/>
</dbReference>
<evidence type="ECO:0000256" key="1">
    <source>
        <dbReference type="ARBA" id="ARBA00022714"/>
    </source>
</evidence>
<evidence type="ECO:0000313" key="7">
    <source>
        <dbReference type="Proteomes" id="UP001430990"/>
    </source>
</evidence>
<feature type="domain" description="2Fe-2S ferredoxin-type" evidence="5">
    <location>
        <begin position="5"/>
        <end position="81"/>
    </location>
</feature>
<dbReference type="SUPFAM" id="SSF54292">
    <property type="entry name" value="2Fe-2S ferredoxin-like"/>
    <property type="match status" value="1"/>
</dbReference>
<dbReference type="PANTHER" id="PTHR44379:SF8">
    <property type="entry name" value="XANTHINE DEHYDROGENASE IRON-SULFUR-BINDING SUBUNIT XDHC-RELATED"/>
    <property type="match status" value="1"/>
</dbReference>
<evidence type="ECO:0000256" key="4">
    <source>
        <dbReference type="ARBA" id="ARBA00023014"/>
    </source>
</evidence>
<keyword evidence="3" id="KW-0408">Iron</keyword>
<name>A0ABY3QHR3_9BRAD</name>
<dbReference type="InterPro" id="IPR002888">
    <property type="entry name" value="2Fe-2S-bd"/>
</dbReference>
<evidence type="ECO:0000256" key="3">
    <source>
        <dbReference type="ARBA" id="ARBA00023004"/>
    </source>
</evidence>
<dbReference type="RefSeq" id="WP_007594419.1">
    <property type="nucleotide sequence ID" value="NZ_CP088100.1"/>
</dbReference>
<dbReference type="InterPro" id="IPR012675">
    <property type="entry name" value="Beta-grasp_dom_sf"/>
</dbReference>
<dbReference type="PROSITE" id="PS51085">
    <property type="entry name" value="2FE2S_FER_2"/>
    <property type="match status" value="1"/>
</dbReference>
<gene>
    <name evidence="6" type="ORF">BjapCC829_31785</name>
</gene>
<keyword evidence="7" id="KW-1185">Reference proteome</keyword>
<sequence length="167" mass="17911">MTHVLPISFSLNGQAIAIDVPAHTLLIDLIRDRLGLKGTKRSCDMEVCGACTVLLDGEPISSCTTLAVDVDQREVTTIEGVTPPEGLSRIQKAFVLHGGLQCGFCTPGFIMAVTALLKATPHPTDEEIRHYLHGNLCRCTGYTKIVEAVRSLAAEQVSEDAAEPVAR</sequence>
<dbReference type="Pfam" id="PF01799">
    <property type="entry name" value="Fer2_2"/>
    <property type="match status" value="1"/>
</dbReference>
<dbReference type="Gene3D" id="3.10.20.30">
    <property type="match status" value="1"/>
</dbReference>
<dbReference type="SUPFAM" id="SSF47741">
    <property type="entry name" value="CO dehydrogenase ISP C-domain like"/>
    <property type="match status" value="1"/>
</dbReference>
<evidence type="ECO:0000313" key="6">
    <source>
        <dbReference type="EMBL" id="UFW84496.1"/>
    </source>
</evidence>
<evidence type="ECO:0000259" key="5">
    <source>
        <dbReference type="PROSITE" id="PS51085"/>
    </source>
</evidence>
<dbReference type="Gene3D" id="1.10.150.120">
    <property type="entry name" value="[2Fe-2S]-binding domain"/>
    <property type="match status" value="1"/>
</dbReference>
<dbReference type="InterPro" id="IPR036884">
    <property type="entry name" value="2Fe-2S-bd_dom_sf"/>
</dbReference>
<dbReference type="Proteomes" id="UP001430990">
    <property type="component" value="Chromosome"/>
</dbReference>
<keyword evidence="1" id="KW-0001">2Fe-2S</keyword>
<dbReference type="CDD" id="cd00207">
    <property type="entry name" value="fer2"/>
    <property type="match status" value="1"/>
</dbReference>
<organism evidence="6 7">
    <name type="scientific">Bradyrhizobium barranii</name>
    <dbReference type="NCBI Taxonomy" id="2992140"/>
    <lineage>
        <taxon>Bacteria</taxon>
        <taxon>Pseudomonadati</taxon>
        <taxon>Pseudomonadota</taxon>
        <taxon>Alphaproteobacteria</taxon>
        <taxon>Hyphomicrobiales</taxon>
        <taxon>Nitrobacteraceae</taxon>
        <taxon>Bradyrhizobium</taxon>
    </lineage>
</organism>
<dbReference type="PANTHER" id="PTHR44379">
    <property type="entry name" value="OXIDOREDUCTASE WITH IRON-SULFUR SUBUNIT"/>
    <property type="match status" value="1"/>
</dbReference>
<accession>A0ABY3QHR3</accession>